<evidence type="ECO:0000313" key="2">
    <source>
        <dbReference type="Proteomes" id="UP000580250"/>
    </source>
</evidence>
<dbReference type="EMBL" id="CAJEWN010000053">
    <property type="protein sequence ID" value="CAD2153405.1"/>
    <property type="molecule type" value="Genomic_DNA"/>
</dbReference>
<sequence>MEKLSFVNRAINRIRFGLDFYESPITCGNIQGKISWTSTSSAAYTYKMVKLAGSNTFFMQFSCS</sequence>
<proteinExistence type="predicted"/>
<dbReference type="AlphaFoldDB" id="A0A6V7UF48"/>
<gene>
    <name evidence="1" type="ORF">MENT_LOCUS11103</name>
</gene>
<reference evidence="1 2" key="1">
    <citation type="submission" date="2020-08" db="EMBL/GenBank/DDBJ databases">
        <authorList>
            <person name="Koutsovoulos G."/>
            <person name="Danchin GJ E."/>
        </authorList>
    </citation>
    <scope>NUCLEOTIDE SEQUENCE [LARGE SCALE GENOMIC DNA]</scope>
</reference>
<protein>
    <submittedName>
        <fullName evidence="1">Uncharacterized protein</fullName>
    </submittedName>
</protein>
<comment type="caution">
    <text evidence="1">The sequence shown here is derived from an EMBL/GenBank/DDBJ whole genome shotgun (WGS) entry which is preliminary data.</text>
</comment>
<evidence type="ECO:0000313" key="1">
    <source>
        <dbReference type="EMBL" id="CAD2153405.1"/>
    </source>
</evidence>
<accession>A0A6V7UF48</accession>
<dbReference type="Proteomes" id="UP000580250">
    <property type="component" value="Unassembled WGS sequence"/>
</dbReference>
<name>A0A6V7UF48_MELEN</name>
<organism evidence="1 2">
    <name type="scientific">Meloidogyne enterolobii</name>
    <name type="common">Root-knot nematode worm</name>
    <name type="synonym">Meloidogyne mayaguensis</name>
    <dbReference type="NCBI Taxonomy" id="390850"/>
    <lineage>
        <taxon>Eukaryota</taxon>
        <taxon>Metazoa</taxon>
        <taxon>Ecdysozoa</taxon>
        <taxon>Nematoda</taxon>
        <taxon>Chromadorea</taxon>
        <taxon>Rhabditida</taxon>
        <taxon>Tylenchina</taxon>
        <taxon>Tylenchomorpha</taxon>
        <taxon>Tylenchoidea</taxon>
        <taxon>Meloidogynidae</taxon>
        <taxon>Meloidogyninae</taxon>
        <taxon>Meloidogyne</taxon>
    </lineage>
</organism>